<organism evidence="2 3">
    <name type="scientific">Clostridium novyi A str. 4570</name>
    <dbReference type="NCBI Taxonomy" id="1444290"/>
    <lineage>
        <taxon>Bacteria</taxon>
        <taxon>Bacillati</taxon>
        <taxon>Bacillota</taxon>
        <taxon>Clostridia</taxon>
        <taxon>Eubacteriales</taxon>
        <taxon>Clostridiaceae</taxon>
        <taxon>Clostridium</taxon>
    </lineage>
</organism>
<dbReference type="InterPro" id="IPR000182">
    <property type="entry name" value="GNAT_dom"/>
</dbReference>
<sequence length="167" mass="19381">MKFRKSTKSDITNILKIICEAQNYFKEHNIDQWQDGYPNFETIDNDINKGYGYVLIKDEIILGTVALSFDKEESYTNIYEGNWLSNGNSAVIHRIAISNKLKGNNLASVIIKYIEDICLNKNIHSIKIDTHEDNISMQKLLYKNNFKYCGVVYLEDNSKRIAFEKLI</sequence>
<evidence type="ECO:0000259" key="1">
    <source>
        <dbReference type="PROSITE" id="PS51186"/>
    </source>
</evidence>
<dbReference type="Proteomes" id="UP000030016">
    <property type="component" value="Unassembled WGS sequence"/>
</dbReference>
<accession>A0AA89CQJ1</accession>
<feature type="domain" description="N-acetyltransferase" evidence="1">
    <location>
        <begin position="1"/>
        <end position="167"/>
    </location>
</feature>
<dbReference type="EMBL" id="JDRX01000044">
    <property type="protein sequence ID" value="KGM99754.1"/>
    <property type="molecule type" value="Genomic_DNA"/>
</dbReference>
<name>A0AA89CQJ1_CLONO</name>
<proteinExistence type="predicted"/>
<evidence type="ECO:0000313" key="2">
    <source>
        <dbReference type="EMBL" id="KGM99754.1"/>
    </source>
</evidence>
<dbReference type="RefSeq" id="WP_039251027.1">
    <property type="nucleotide sequence ID" value="NZ_JDRX01000044.1"/>
</dbReference>
<reference evidence="2 3" key="1">
    <citation type="submission" date="2014-01" db="EMBL/GenBank/DDBJ databases">
        <title>Plasmidome dynamics in the species complex Clostridium novyi sensu lato converts strains of independent lineages into distinctly different pathogens.</title>
        <authorList>
            <person name="Skarin H."/>
            <person name="Segerman B."/>
        </authorList>
    </citation>
    <scope>NUCLEOTIDE SEQUENCE [LARGE SCALE GENOMIC DNA]</scope>
    <source>
        <strain evidence="2 3">4570</strain>
    </source>
</reference>
<dbReference type="InterPro" id="IPR016181">
    <property type="entry name" value="Acyl_CoA_acyltransferase"/>
</dbReference>
<dbReference type="Gene3D" id="3.40.630.30">
    <property type="match status" value="1"/>
</dbReference>
<dbReference type="GO" id="GO:0016747">
    <property type="term" value="F:acyltransferase activity, transferring groups other than amino-acyl groups"/>
    <property type="evidence" value="ECO:0007669"/>
    <property type="project" value="InterPro"/>
</dbReference>
<dbReference type="AlphaFoldDB" id="A0AA89CQJ1"/>
<evidence type="ECO:0000313" key="3">
    <source>
        <dbReference type="Proteomes" id="UP000030016"/>
    </source>
</evidence>
<protein>
    <submittedName>
        <fullName evidence="2">GNAT family acetyltransferase</fullName>
    </submittedName>
</protein>
<gene>
    <name evidence="2" type="ORF">Z969_10500</name>
</gene>
<dbReference type="PROSITE" id="PS51186">
    <property type="entry name" value="GNAT"/>
    <property type="match status" value="1"/>
</dbReference>
<comment type="caution">
    <text evidence="2">The sequence shown here is derived from an EMBL/GenBank/DDBJ whole genome shotgun (WGS) entry which is preliminary data.</text>
</comment>
<dbReference type="SUPFAM" id="SSF55729">
    <property type="entry name" value="Acyl-CoA N-acyltransferases (Nat)"/>
    <property type="match status" value="1"/>
</dbReference>
<dbReference type="Pfam" id="PF00583">
    <property type="entry name" value="Acetyltransf_1"/>
    <property type="match status" value="1"/>
</dbReference>